<dbReference type="AlphaFoldDB" id="K3WG34"/>
<proteinExistence type="predicted"/>
<sequence>MDAEWELVERTKSLNALTLCGMSVSEMEAMKRDGNACFQQQQFADAVHKYSLVVDCCVEQQRMSRRKDGDDAHTETLQALDAMDVAVRLNRALAHIEQNEYVLAEEDCSTVIRKQKHCVKALYRRALARERLGKVQEAMEDVTALLKLEPMNPAALELQTTLTSRQYTKGQGITSLANCEVHTHSLAKEKALVSPPTAPLPGASRIELAEAAERAWKLMQEEESRLREAVQSSKPPAVPRKKKNHNAASGSRTAVVTPARLEQTENDVFKKKTNALWESLSMEEHNTVEKVYQKRRSTKASK</sequence>
<evidence type="ECO:0000256" key="2">
    <source>
        <dbReference type="PROSITE-ProRule" id="PRU00339"/>
    </source>
</evidence>
<feature type="region of interest" description="Disordered" evidence="3">
    <location>
        <begin position="226"/>
        <end position="265"/>
    </location>
</feature>
<keyword evidence="1 2" id="KW-0802">TPR repeat</keyword>
<dbReference type="InParanoid" id="K3WG34"/>
<dbReference type="GO" id="GO:0101031">
    <property type="term" value="C:protein folding chaperone complex"/>
    <property type="evidence" value="ECO:0007669"/>
    <property type="project" value="TreeGrafter"/>
</dbReference>
<dbReference type="PANTHER" id="PTHR46423:SF1">
    <property type="entry name" value="RNA POLYMERASE II-ASSOCIATED PROTEIN 3"/>
    <property type="match status" value="1"/>
</dbReference>
<evidence type="ECO:0000313" key="4">
    <source>
        <dbReference type="EnsemblProtists" id="PYU1_T003925"/>
    </source>
</evidence>
<reference evidence="4" key="3">
    <citation type="submission" date="2015-02" db="UniProtKB">
        <authorList>
            <consortium name="EnsemblProtists"/>
        </authorList>
    </citation>
    <scope>IDENTIFICATION</scope>
    <source>
        <strain evidence="4">DAOM BR144</strain>
    </source>
</reference>
<dbReference type="PANTHER" id="PTHR46423">
    <property type="entry name" value="RNA POLYMERASE II-ASSOCIATED PROTEIN 3"/>
    <property type="match status" value="1"/>
</dbReference>
<keyword evidence="5" id="KW-1185">Reference proteome</keyword>
<dbReference type="InterPro" id="IPR019734">
    <property type="entry name" value="TPR_rpt"/>
</dbReference>
<name>K3WG34_GLOUD</name>
<evidence type="ECO:0000256" key="1">
    <source>
        <dbReference type="ARBA" id="ARBA00022803"/>
    </source>
</evidence>
<dbReference type="HOGENOM" id="CLU_1130940_0_0_1"/>
<protein>
    <submittedName>
        <fullName evidence="4">Uncharacterized protein</fullName>
    </submittedName>
</protein>
<reference evidence="5" key="1">
    <citation type="journal article" date="2010" name="Genome Biol.">
        <title>Genome sequence of the necrotrophic plant pathogen Pythium ultimum reveals original pathogenicity mechanisms and effector repertoire.</title>
        <authorList>
            <person name="Levesque C.A."/>
            <person name="Brouwer H."/>
            <person name="Cano L."/>
            <person name="Hamilton J.P."/>
            <person name="Holt C."/>
            <person name="Huitema E."/>
            <person name="Raffaele S."/>
            <person name="Robideau G.P."/>
            <person name="Thines M."/>
            <person name="Win J."/>
            <person name="Zerillo M.M."/>
            <person name="Beakes G.W."/>
            <person name="Boore J.L."/>
            <person name="Busam D."/>
            <person name="Dumas B."/>
            <person name="Ferriera S."/>
            <person name="Fuerstenberg S.I."/>
            <person name="Gachon C.M."/>
            <person name="Gaulin E."/>
            <person name="Govers F."/>
            <person name="Grenville-Briggs L."/>
            <person name="Horner N."/>
            <person name="Hostetler J."/>
            <person name="Jiang R.H."/>
            <person name="Johnson J."/>
            <person name="Krajaejun T."/>
            <person name="Lin H."/>
            <person name="Meijer H.J."/>
            <person name="Moore B."/>
            <person name="Morris P."/>
            <person name="Phuntmart V."/>
            <person name="Puiu D."/>
            <person name="Shetty J."/>
            <person name="Stajich J.E."/>
            <person name="Tripathy S."/>
            <person name="Wawra S."/>
            <person name="van West P."/>
            <person name="Whitty B.R."/>
            <person name="Coutinho P.M."/>
            <person name="Henrissat B."/>
            <person name="Martin F."/>
            <person name="Thomas P.D."/>
            <person name="Tyler B.M."/>
            <person name="De Vries R.P."/>
            <person name="Kamoun S."/>
            <person name="Yandell M."/>
            <person name="Tisserat N."/>
            <person name="Buell C.R."/>
        </authorList>
    </citation>
    <scope>NUCLEOTIDE SEQUENCE</scope>
    <source>
        <strain evidence="5">DAOM:BR144</strain>
    </source>
</reference>
<dbReference type="VEuPathDB" id="FungiDB:PYU1_G003915"/>
<evidence type="ECO:0000313" key="5">
    <source>
        <dbReference type="Proteomes" id="UP000019132"/>
    </source>
</evidence>
<accession>K3WG34</accession>
<dbReference type="STRING" id="431595.K3WG34"/>
<dbReference type="Proteomes" id="UP000019132">
    <property type="component" value="Unassembled WGS sequence"/>
</dbReference>
<dbReference type="PROSITE" id="PS50005">
    <property type="entry name" value="TPR"/>
    <property type="match status" value="1"/>
</dbReference>
<evidence type="ECO:0000256" key="3">
    <source>
        <dbReference type="SAM" id="MobiDB-lite"/>
    </source>
</evidence>
<reference evidence="5" key="2">
    <citation type="submission" date="2010-04" db="EMBL/GenBank/DDBJ databases">
        <authorList>
            <person name="Buell R."/>
            <person name="Hamilton J."/>
            <person name="Hostetler J."/>
        </authorList>
    </citation>
    <scope>NUCLEOTIDE SEQUENCE [LARGE SCALE GENOMIC DNA]</scope>
    <source>
        <strain evidence="5">DAOM:BR144</strain>
    </source>
</reference>
<dbReference type="InterPro" id="IPR011990">
    <property type="entry name" value="TPR-like_helical_dom_sf"/>
</dbReference>
<organism evidence="4 5">
    <name type="scientific">Globisporangium ultimum (strain ATCC 200006 / CBS 805.95 / DAOM BR144)</name>
    <name type="common">Pythium ultimum</name>
    <dbReference type="NCBI Taxonomy" id="431595"/>
    <lineage>
        <taxon>Eukaryota</taxon>
        <taxon>Sar</taxon>
        <taxon>Stramenopiles</taxon>
        <taxon>Oomycota</taxon>
        <taxon>Peronosporomycetes</taxon>
        <taxon>Pythiales</taxon>
        <taxon>Pythiaceae</taxon>
        <taxon>Globisporangium</taxon>
    </lineage>
</organism>
<feature type="repeat" description="TPR" evidence="2">
    <location>
        <begin position="119"/>
        <end position="152"/>
    </location>
</feature>
<dbReference type="SUPFAM" id="SSF48452">
    <property type="entry name" value="TPR-like"/>
    <property type="match status" value="1"/>
</dbReference>
<dbReference type="EMBL" id="GL376567">
    <property type="status" value="NOT_ANNOTATED_CDS"/>
    <property type="molecule type" value="Genomic_DNA"/>
</dbReference>
<dbReference type="SMART" id="SM00028">
    <property type="entry name" value="TPR"/>
    <property type="match status" value="3"/>
</dbReference>
<dbReference type="EnsemblProtists" id="PYU1_T003925">
    <property type="protein sequence ID" value="PYU1_T003925"/>
    <property type="gene ID" value="PYU1_G003915"/>
</dbReference>
<dbReference type="Gene3D" id="1.25.40.10">
    <property type="entry name" value="Tetratricopeptide repeat domain"/>
    <property type="match status" value="1"/>
</dbReference>
<dbReference type="eggNOG" id="KOG4151">
    <property type="taxonomic scope" value="Eukaryota"/>
</dbReference>
<dbReference type="InterPro" id="IPR051966">
    <property type="entry name" value="RPAP3"/>
</dbReference>